<name>A0ABY1BDP6_9PSED</name>
<dbReference type="Pfam" id="PF06293">
    <property type="entry name" value="Kdo"/>
    <property type="match status" value="1"/>
</dbReference>
<dbReference type="RefSeq" id="WP_083251793.1">
    <property type="nucleotide sequence ID" value="NZ_FOFP01000007.1"/>
</dbReference>
<proteinExistence type="predicted"/>
<dbReference type="PIRSF" id="PIRSF026326">
    <property type="entry name" value="InaA"/>
    <property type="match status" value="1"/>
</dbReference>
<keyword evidence="1" id="KW-0418">Kinase</keyword>
<protein>
    <submittedName>
        <fullName evidence="1">Lipopolysaccharide kinase (Kdo/WaaP) family protein</fullName>
    </submittedName>
</protein>
<dbReference type="Proteomes" id="UP000198512">
    <property type="component" value="Unassembled WGS sequence"/>
</dbReference>
<comment type="caution">
    <text evidence="1">The sequence shown here is derived from an EMBL/GenBank/DDBJ whole genome shotgun (WGS) entry which is preliminary data.</text>
</comment>
<reference evidence="1 2" key="1">
    <citation type="submission" date="2016-10" db="EMBL/GenBank/DDBJ databases">
        <authorList>
            <person name="Varghese N."/>
            <person name="Submissions S."/>
        </authorList>
    </citation>
    <scope>NUCLEOTIDE SEQUENCE [LARGE SCALE GENOMIC DNA]</scope>
    <source>
        <strain evidence="1 2">CIP 109853</strain>
    </source>
</reference>
<dbReference type="InterPro" id="IPR027023">
    <property type="entry name" value="Put_LipoPS_kinase_InaA"/>
</dbReference>
<gene>
    <name evidence="1" type="ORF">SAMN05216600_107224</name>
</gene>
<accession>A0ABY1BDP6</accession>
<evidence type="ECO:0000313" key="2">
    <source>
        <dbReference type="Proteomes" id="UP000198512"/>
    </source>
</evidence>
<dbReference type="EMBL" id="FOFP01000007">
    <property type="protein sequence ID" value="SEQ60812.1"/>
    <property type="molecule type" value="Genomic_DNA"/>
</dbReference>
<keyword evidence="1" id="KW-0808">Transferase</keyword>
<keyword evidence="2" id="KW-1185">Reference proteome</keyword>
<dbReference type="InterPro" id="IPR011009">
    <property type="entry name" value="Kinase-like_dom_sf"/>
</dbReference>
<sequence>MASLIQPILPALTSEFDRWWACAGTWVEPANQRRGGESGVQLLAPRDPTRSALYCKRQTGHTYRSLMHPVGRPTALRERDAYLALKRLGISTPRLVYAAARHADGHWQALLVTEALEGFISLEQWYAQTQPTALTQAMLQALGGTLARLHGARWQHGCCYAKHLFIRVVDAENQHLEIALLDLEKSRRRWRVRDASRHDMRQLGRHCAGMPASDMQVLQQAYQQALRP</sequence>
<evidence type="ECO:0000313" key="1">
    <source>
        <dbReference type="EMBL" id="SEQ60812.1"/>
    </source>
</evidence>
<organism evidence="1 2">
    <name type="scientific">Pseudomonas cuatrocienegasensis</name>
    <dbReference type="NCBI Taxonomy" id="543360"/>
    <lineage>
        <taxon>Bacteria</taxon>
        <taxon>Pseudomonadati</taxon>
        <taxon>Pseudomonadota</taxon>
        <taxon>Gammaproteobacteria</taxon>
        <taxon>Pseudomonadales</taxon>
        <taxon>Pseudomonadaceae</taxon>
        <taxon>Pseudomonas</taxon>
    </lineage>
</organism>
<dbReference type="GO" id="GO:0016301">
    <property type="term" value="F:kinase activity"/>
    <property type="evidence" value="ECO:0007669"/>
    <property type="project" value="UniProtKB-KW"/>
</dbReference>
<dbReference type="SUPFAM" id="SSF56112">
    <property type="entry name" value="Protein kinase-like (PK-like)"/>
    <property type="match status" value="1"/>
</dbReference>